<dbReference type="AlphaFoldDB" id="A0A1G2DW71"/>
<dbReference type="GO" id="GO:0016757">
    <property type="term" value="F:glycosyltransferase activity"/>
    <property type="evidence" value="ECO:0007669"/>
    <property type="project" value="InterPro"/>
</dbReference>
<dbReference type="InterPro" id="IPR001296">
    <property type="entry name" value="Glyco_trans_1"/>
</dbReference>
<reference evidence="4 5" key="1">
    <citation type="journal article" date="2016" name="Nat. Commun.">
        <title>Thousands of microbial genomes shed light on interconnected biogeochemical processes in an aquifer system.</title>
        <authorList>
            <person name="Anantharaman K."/>
            <person name="Brown C.T."/>
            <person name="Hug L.A."/>
            <person name="Sharon I."/>
            <person name="Castelle C.J."/>
            <person name="Probst A.J."/>
            <person name="Thomas B.C."/>
            <person name="Singh A."/>
            <person name="Wilkins M.J."/>
            <person name="Karaoz U."/>
            <person name="Brodie E.L."/>
            <person name="Williams K.H."/>
            <person name="Hubbard S.S."/>
            <person name="Banfield J.F."/>
        </authorList>
    </citation>
    <scope>NUCLEOTIDE SEQUENCE [LARGE SCALE GENOMIC DNA]</scope>
</reference>
<evidence type="ECO:0000313" key="5">
    <source>
        <dbReference type="Proteomes" id="UP000178893"/>
    </source>
</evidence>
<feature type="domain" description="Glycosyl transferase family 1" evidence="1">
    <location>
        <begin position="579"/>
        <end position="746"/>
    </location>
</feature>
<protein>
    <recommendedName>
        <fullName evidence="6">Glycosyl transferase family 1</fullName>
    </recommendedName>
</protein>
<gene>
    <name evidence="4" type="ORF">A2V72_01910</name>
</gene>
<organism evidence="4 5">
    <name type="scientific">Candidatus Nealsonbacteria bacterium RBG_13_37_56</name>
    <dbReference type="NCBI Taxonomy" id="1801661"/>
    <lineage>
        <taxon>Bacteria</taxon>
        <taxon>Candidatus Nealsoniibacteriota</taxon>
    </lineage>
</organism>
<evidence type="ECO:0008006" key="6">
    <source>
        <dbReference type="Google" id="ProtNLM"/>
    </source>
</evidence>
<dbReference type="PANTHER" id="PTHR12526:SF630">
    <property type="entry name" value="GLYCOSYLTRANSFERASE"/>
    <property type="match status" value="1"/>
</dbReference>
<feature type="domain" description="Glycosyl transferase family 1" evidence="1">
    <location>
        <begin position="191"/>
        <end position="360"/>
    </location>
</feature>
<dbReference type="Gene3D" id="3.40.50.2000">
    <property type="entry name" value="Glycogen Phosphorylase B"/>
    <property type="match status" value="4"/>
</dbReference>
<dbReference type="Pfam" id="PF13477">
    <property type="entry name" value="Glyco_trans_4_2"/>
    <property type="match status" value="1"/>
</dbReference>
<evidence type="ECO:0000259" key="2">
    <source>
        <dbReference type="Pfam" id="PF13439"/>
    </source>
</evidence>
<dbReference type="PANTHER" id="PTHR12526">
    <property type="entry name" value="GLYCOSYLTRANSFERASE"/>
    <property type="match status" value="1"/>
</dbReference>
<dbReference type="CDD" id="cd03808">
    <property type="entry name" value="GT4_CapM-like"/>
    <property type="match status" value="2"/>
</dbReference>
<evidence type="ECO:0000313" key="4">
    <source>
        <dbReference type="EMBL" id="OGZ17776.1"/>
    </source>
</evidence>
<feature type="domain" description="Glycosyltransferase subfamily 4-like N-terminal" evidence="2">
    <location>
        <begin position="22"/>
        <end position="179"/>
    </location>
</feature>
<dbReference type="SUPFAM" id="SSF53756">
    <property type="entry name" value="UDP-Glycosyltransferase/glycogen phosphorylase"/>
    <property type="match status" value="2"/>
</dbReference>
<dbReference type="Proteomes" id="UP000178893">
    <property type="component" value="Unassembled WGS sequence"/>
</dbReference>
<evidence type="ECO:0000259" key="1">
    <source>
        <dbReference type="Pfam" id="PF00534"/>
    </source>
</evidence>
<sequence length="773" mass="89190">MRKKIKVCQVTTIPFAIRFLLLNQIKDLQKQGYDVSVVCSPGRWVKEIEEEGVPVKTIKITRKMSPFSDLITLIKLVFYFRREKFDIVHTSMPKPGLLGAMAARMARVPIVIHSNLGFYFQKDSHWLKRKFFLLIEKTTAKCCDLVFSVAKSDINLAIKEKICPSDKIKYLGGWVDLDRFNPNRFNQEFIKRKKRELKIDNQAKVIGINARLVRDKGYYELFKAFGEVLKKFPQALLLIIGPEEPEKRDRINPDLVFKEFGIENNVLYLGERTDVDEIYPLMDVFVLPSYREGVAISVLEALAMEKPVVATNVGGIPDSVEDGKTGILIPSKNVEKLKESLIYFLSNPEWAEKLGRQGREKIKESFDEELVFNKTEKEYERLIDQKLKSGRIKVCHIASVDITLKFMLENQLRFLRSQGYEIYAVCSPGKWVEDIKKQGIKVKTITMKRKISPFSDLIAFLQLYFYFKKEKFDIIHSHTLKPDVLGQIVAKLARVPIIINTIHGFNFEENEISFKQKFFIFLQRIAAKYSDLIFSISNTVTNTAIKEKICKPELISYLGRDIDFNRFDPQRFDSEFILEKKKQLGINPDSKVIGIVARLVEDKGYYELFEAFKKVLNKFPDAVLLIIGPEEREKKDRVSPAVVREFDIEKNVLFLGERTDVDEIYPLMDIFVLPTHREGLGAVILEASAMEIPVIASNIGGCPEAVDNNKTGILVPVKDPEKLSQTIIYLMENPELRKQMGQAGREKVKREFNEKDVFERMGKEYQRLISEKL</sequence>
<dbReference type="Pfam" id="PF13439">
    <property type="entry name" value="Glyco_transf_4"/>
    <property type="match status" value="1"/>
</dbReference>
<name>A0A1G2DW71_9BACT</name>
<dbReference type="Pfam" id="PF00534">
    <property type="entry name" value="Glycos_transf_1"/>
    <property type="match status" value="2"/>
</dbReference>
<proteinExistence type="predicted"/>
<comment type="caution">
    <text evidence="4">The sequence shown here is derived from an EMBL/GenBank/DDBJ whole genome shotgun (WGS) entry which is preliminary data.</text>
</comment>
<dbReference type="EMBL" id="MHLW01000026">
    <property type="protein sequence ID" value="OGZ17776.1"/>
    <property type="molecule type" value="Genomic_DNA"/>
</dbReference>
<evidence type="ECO:0000259" key="3">
    <source>
        <dbReference type="Pfam" id="PF13477"/>
    </source>
</evidence>
<feature type="domain" description="Glycosyltransferase subfamily 4-like N-terminal" evidence="3">
    <location>
        <begin position="393"/>
        <end position="537"/>
    </location>
</feature>
<dbReference type="InterPro" id="IPR028098">
    <property type="entry name" value="Glyco_trans_4-like_N"/>
</dbReference>
<accession>A0A1G2DW71</accession>